<proteinExistence type="predicted"/>
<organism evidence="1 2">
    <name type="scientific">Eumeta variegata</name>
    <name type="common">Bagworm moth</name>
    <name type="synonym">Eumeta japonica</name>
    <dbReference type="NCBI Taxonomy" id="151549"/>
    <lineage>
        <taxon>Eukaryota</taxon>
        <taxon>Metazoa</taxon>
        <taxon>Ecdysozoa</taxon>
        <taxon>Arthropoda</taxon>
        <taxon>Hexapoda</taxon>
        <taxon>Insecta</taxon>
        <taxon>Pterygota</taxon>
        <taxon>Neoptera</taxon>
        <taxon>Endopterygota</taxon>
        <taxon>Lepidoptera</taxon>
        <taxon>Glossata</taxon>
        <taxon>Ditrysia</taxon>
        <taxon>Tineoidea</taxon>
        <taxon>Psychidae</taxon>
        <taxon>Oiketicinae</taxon>
        <taxon>Eumeta</taxon>
    </lineage>
</organism>
<accession>A0A4C1Z3E3</accession>
<reference evidence="1 2" key="1">
    <citation type="journal article" date="2019" name="Commun. Biol.">
        <title>The bagworm genome reveals a unique fibroin gene that provides high tensile strength.</title>
        <authorList>
            <person name="Kono N."/>
            <person name="Nakamura H."/>
            <person name="Ohtoshi R."/>
            <person name="Tomita M."/>
            <person name="Numata K."/>
            <person name="Arakawa K."/>
        </authorList>
    </citation>
    <scope>NUCLEOTIDE SEQUENCE [LARGE SCALE GENOMIC DNA]</scope>
</reference>
<name>A0A4C1Z3E3_EUMVA</name>
<dbReference type="AlphaFoldDB" id="A0A4C1Z3E3"/>
<gene>
    <name evidence="1" type="ORF">EVAR_66017_1</name>
</gene>
<evidence type="ECO:0000313" key="2">
    <source>
        <dbReference type="Proteomes" id="UP000299102"/>
    </source>
</evidence>
<evidence type="ECO:0000313" key="1">
    <source>
        <dbReference type="EMBL" id="GBP83281.1"/>
    </source>
</evidence>
<comment type="caution">
    <text evidence="1">The sequence shown here is derived from an EMBL/GenBank/DDBJ whole genome shotgun (WGS) entry which is preliminary data.</text>
</comment>
<sequence>MNKQTDRQRQGQIQLWSQRRGHTCEIIMELNAFRYVDSKAPIFDMVLRDLEERRRNKGGLYARNGCFFVGLRLNNLVCHGGNSQ</sequence>
<protein>
    <submittedName>
        <fullName evidence="1">Uncharacterized protein</fullName>
    </submittedName>
</protein>
<keyword evidence="2" id="KW-1185">Reference proteome</keyword>
<dbReference type="EMBL" id="BGZK01001613">
    <property type="protein sequence ID" value="GBP83281.1"/>
    <property type="molecule type" value="Genomic_DNA"/>
</dbReference>
<dbReference type="Proteomes" id="UP000299102">
    <property type="component" value="Unassembled WGS sequence"/>
</dbReference>